<dbReference type="Pfam" id="PF10011">
    <property type="entry name" value="DUF2254"/>
    <property type="match status" value="1"/>
</dbReference>
<feature type="region of interest" description="Disordered" evidence="1">
    <location>
        <begin position="325"/>
        <end position="369"/>
    </location>
</feature>
<keyword evidence="2" id="KW-1133">Transmembrane helix</keyword>
<dbReference type="AlphaFoldDB" id="A0A6N9TLR7"/>
<dbReference type="Proteomes" id="UP000471381">
    <property type="component" value="Unassembled WGS sequence"/>
</dbReference>
<dbReference type="RefSeq" id="WP_163106349.1">
    <property type="nucleotide sequence ID" value="NZ_JAAAWO010000005.1"/>
</dbReference>
<organism evidence="3 4">
    <name type="scientific">Alteromonas genovensis</name>
    <dbReference type="NCBI Taxonomy" id="471225"/>
    <lineage>
        <taxon>Bacteria</taxon>
        <taxon>Pseudomonadati</taxon>
        <taxon>Pseudomonadota</taxon>
        <taxon>Gammaproteobacteria</taxon>
        <taxon>Alteromonadales</taxon>
        <taxon>Alteromonadaceae</taxon>
        <taxon>Alteromonas/Salinimonas group</taxon>
        <taxon>Alteromonas</taxon>
    </lineage>
</organism>
<keyword evidence="4" id="KW-1185">Reference proteome</keyword>
<comment type="caution">
    <text evidence="3">The sequence shown here is derived from an EMBL/GenBank/DDBJ whole genome shotgun (WGS) entry which is preliminary data.</text>
</comment>
<evidence type="ECO:0000313" key="3">
    <source>
        <dbReference type="EMBL" id="NDW15618.1"/>
    </source>
</evidence>
<sequence>MDAPLSVDKVRFLLFSFKEKLWIKPLGFCLLSLLAVFAAKIVDGTSLAEHLPKIEPDSVKTLLSIMASSMMVIATFSAGAMVNAYASASQSSTPRSLGLIISDDVSQNALSTFVGAFIYSAVALTAMSQGFYEQAGVFLLFCITCLAFAVVILTFIRWVDSVARLGRVESTTLKVEEATQRAIEQRIKTPCLGAIPAGDIKEQGSFAVQTSEVGYIQLIDLAKIQEWANNNDLFVNIAMLPGEFVTPEKNIAYVDKDIDCEGLISAFSISSSRSFEADPRFGFIVLAEIASRALSPSVNDHGTAIGIVSSITRLMLLWSKPNKGADKTNQDGHASNHKKAAKSSDDNTCEQPNHDEPHYEKPHHDKPKYDRISVPKISIHDIFDDAYTSIARDGAGNIEVAIRIQKSLQTLSACFEKLKKDTGSELASDFSKIANDFATQSFKRSEQQLCFEQDKARLEKIYLANSKSSDDK</sequence>
<keyword evidence="2" id="KW-0812">Transmembrane</keyword>
<evidence type="ECO:0000313" key="4">
    <source>
        <dbReference type="Proteomes" id="UP000471381"/>
    </source>
</evidence>
<keyword evidence="2" id="KW-0472">Membrane</keyword>
<feature type="compositionally biased region" description="Basic and acidic residues" evidence="1">
    <location>
        <begin position="352"/>
        <end position="369"/>
    </location>
</feature>
<feature type="transmembrane region" description="Helical" evidence="2">
    <location>
        <begin position="138"/>
        <end position="159"/>
    </location>
</feature>
<evidence type="ECO:0000256" key="1">
    <source>
        <dbReference type="SAM" id="MobiDB-lite"/>
    </source>
</evidence>
<proteinExistence type="predicted"/>
<dbReference type="EMBL" id="JAAAWO010000005">
    <property type="protein sequence ID" value="NDW15618.1"/>
    <property type="molecule type" value="Genomic_DNA"/>
</dbReference>
<feature type="transmembrane region" description="Helical" evidence="2">
    <location>
        <begin position="62"/>
        <end position="88"/>
    </location>
</feature>
<protein>
    <submittedName>
        <fullName evidence="3">DUF2254 domain-containing protein</fullName>
    </submittedName>
</protein>
<evidence type="ECO:0000256" key="2">
    <source>
        <dbReference type="SAM" id="Phobius"/>
    </source>
</evidence>
<name>A0A6N9TLR7_9ALTE</name>
<gene>
    <name evidence="3" type="ORF">GTQ48_08790</name>
</gene>
<feature type="transmembrane region" description="Helical" evidence="2">
    <location>
        <begin position="21"/>
        <end position="42"/>
    </location>
</feature>
<reference evidence="3 4" key="1">
    <citation type="submission" date="2020-01" db="EMBL/GenBank/DDBJ databases">
        <title>Genomes of bacteria type strains.</title>
        <authorList>
            <person name="Chen J."/>
            <person name="Zhu S."/>
            <person name="Yang J."/>
        </authorList>
    </citation>
    <scope>NUCLEOTIDE SEQUENCE [LARGE SCALE GENOMIC DNA]</scope>
    <source>
        <strain evidence="3 4">LMG 24078</strain>
    </source>
</reference>
<accession>A0A6N9TLR7</accession>
<feature type="transmembrane region" description="Helical" evidence="2">
    <location>
        <begin position="109"/>
        <end position="132"/>
    </location>
</feature>
<dbReference type="InterPro" id="IPR018723">
    <property type="entry name" value="DUF2254_membrane"/>
</dbReference>